<evidence type="ECO:0000259" key="9">
    <source>
        <dbReference type="Pfam" id="PF00931"/>
    </source>
</evidence>
<dbReference type="InterPro" id="IPR041118">
    <property type="entry name" value="Rx_N"/>
</dbReference>
<feature type="domain" description="Disease resistance N-terminal" evidence="10">
    <location>
        <begin position="35"/>
        <end position="103"/>
    </location>
</feature>
<keyword evidence="4" id="KW-0547">Nucleotide-binding</keyword>
<dbReference type="GO" id="GO:0005524">
    <property type="term" value="F:ATP binding"/>
    <property type="evidence" value="ECO:0007669"/>
    <property type="project" value="UniProtKB-KW"/>
</dbReference>
<evidence type="ECO:0000256" key="3">
    <source>
        <dbReference type="ARBA" id="ARBA00022737"/>
    </source>
</evidence>
<evidence type="ECO:0000256" key="4">
    <source>
        <dbReference type="ARBA" id="ARBA00022741"/>
    </source>
</evidence>
<dbReference type="InterPro" id="IPR002182">
    <property type="entry name" value="NB-ARC"/>
</dbReference>
<feature type="domain" description="Disease resistance protein winged helix" evidence="11">
    <location>
        <begin position="445"/>
        <end position="514"/>
    </location>
</feature>
<evidence type="ECO:0000259" key="13">
    <source>
        <dbReference type="Pfam" id="PF25019"/>
    </source>
</evidence>
<dbReference type="OrthoDB" id="748871at2759"/>
<organism evidence="14 15">
    <name type="scientific">Ananas comosus</name>
    <name type="common">Pineapple</name>
    <name type="synonym">Ananas ananas</name>
    <dbReference type="NCBI Taxonomy" id="4615"/>
    <lineage>
        <taxon>Eukaryota</taxon>
        <taxon>Viridiplantae</taxon>
        <taxon>Streptophyta</taxon>
        <taxon>Embryophyta</taxon>
        <taxon>Tracheophyta</taxon>
        <taxon>Spermatophyta</taxon>
        <taxon>Magnoliopsida</taxon>
        <taxon>Liliopsida</taxon>
        <taxon>Poales</taxon>
        <taxon>Bromeliaceae</taxon>
        <taxon>Bromelioideae</taxon>
        <taxon>Ananas</taxon>
    </lineage>
</organism>
<keyword evidence="3" id="KW-0677">Repeat</keyword>
<evidence type="ECO:0000256" key="8">
    <source>
        <dbReference type="SAM" id="MobiDB-lite"/>
    </source>
</evidence>
<dbReference type="Pfam" id="PF23559">
    <property type="entry name" value="WHD_DRP"/>
    <property type="match status" value="1"/>
</dbReference>
<dbReference type="InterPro" id="IPR027417">
    <property type="entry name" value="P-loop_NTPase"/>
</dbReference>
<dbReference type="Gene3D" id="3.80.10.10">
    <property type="entry name" value="Ribonuclease Inhibitor"/>
    <property type="match status" value="3"/>
</dbReference>
<dbReference type="InterPro" id="IPR032675">
    <property type="entry name" value="LRR_dom_sf"/>
</dbReference>
<dbReference type="RefSeq" id="XP_020092246.1">
    <property type="nucleotide sequence ID" value="XM_020236657.1"/>
</dbReference>
<keyword evidence="2" id="KW-0433">Leucine-rich repeat</keyword>
<dbReference type="Gene3D" id="1.20.5.4130">
    <property type="match status" value="1"/>
</dbReference>
<feature type="region of interest" description="Disordered" evidence="8">
    <location>
        <begin position="159"/>
        <end position="185"/>
    </location>
</feature>
<feature type="domain" description="Disease resistance R13L4/SHOC-2-like LRR" evidence="12">
    <location>
        <begin position="554"/>
        <end position="646"/>
    </location>
</feature>
<dbReference type="Gene3D" id="3.40.50.300">
    <property type="entry name" value="P-loop containing nucleotide triphosphate hydrolases"/>
    <property type="match status" value="1"/>
</dbReference>
<keyword evidence="5" id="KW-0611">Plant defense</keyword>
<proteinExistence type="inferred from homology"/>
<protein>
    <submittedName>
        <fullName evidence="15">Disease resistance protein RGA1 isoform X1</fullName>
    </submittedName>
</protein>
<feature type="coiled-coil region" evidence="7">
    <location>
        <begin position="41"/>
        <end position="92"/>
    </location>
</feature>
<evidence type="ECO:0000256" key="1">
    <source>
        <dbReference type="ARBA" id="ARBA00008894"/>
    </source>
</evidence>
<dbReference type="InterPro" id="IPR058922">
    <property type="entry name" value="WHD_DRP"/>
</dbReference>
<keyword evidence="14" id="KW-1185">Reference proteome</keyword>
<dbReference type="Gene3D" id="1.10.10.10">
    <property type="entry name" value="Winged helix-like DNA-binding domain superfamily/Winged helix DNA-binding domain"/>
    <property type="match status" value="1"/>
</dbReference>
<evidence type="ECO:0000256" key="5">
    <source>
        <dbReference type="ARBA" id="ARBA00022821"/>
    </source>
</evidence>
<feature type="domain" description="R13L1/DRL21-like LRR repeat region" evidence="13">
    <location>
        <begin position="704"/>
        <end position="852"/>
    </location>
</feature>
<evidence type="ECO:0000259" key="12">
    <source>
        <dbReference type="Pfam" id="PF23598"/>
    </source>
</evidence>
<dbReference type="InterPro" id="IPR055414">
    <property type="entry name" value="LRR_R13L4/SHOC2-like"/>
</dbReference>
<dbReference type="PANTHER" id="PTHR36766:SF40">
    <property type="entry name" value="DISEASE RESISTANCE PROTEIN RGA3"/>
    <property type="match status" value="1"/>
</dbReference>
<keyword evidence="6" id="KW-0067">ATP-binding</keyword>
<dbReference type="Pfam" id="PF00931">
    <property type="entry name" value="NB-ARC"/>
    <property type="match status" value="1"/>
</dbReference>
<reference evidence="14" key="1">
    <citation type="journal article" date="2015" name="Nat. Genet.">
        <title>The pineapple genome and the evolution of CAM photosynthesis.</title>
        <authorList>
            <person name="Ming R."/>
            <person name="VanBuren R."/>
            <person name="Wai C.M."/>
            <person name="Tang H."/>
            <person name="Schatz M.C."/>
            <person name="Bowers J.E."/>
            <person name="Lyons E."/>
            <person name="Wang M.L."/>
            <person name="Chen J."/>
            <person name="Biggers E."/>
            <person name="Zhang J."/>
            <person name="Huang L."/>
            <person name="Zhang L."/>
            <person name="Miao W."/>
            <person name="Zhang J."/>
            <person name="Ye Z."/>
            <person name="Miao C."/>
            <person name="Lin Z."/>
            <person name="Wang H."/>
            <person name="Zhou H."/>
            <person name="Yim W.C."/>
            <person name="Priest H.D."/>
            <person name="Zheng C."/>
            <person name="Woodhouse M."/>
            <person name="Edger P.P."/>
            <person name="Guyot R."/>
            <person name="Guo H.B."/>
            <person name="Guo H."/>
            <person name="Zheng G."/>
            <person name="Singh R."/>
            <person name="Sharma A."/>
            <person name="Min X."/>
            <person name="Zheng Y."/>
            <person name="Lee H."/>
            <person name="Gurtowski J."/>
            <person name="Sedlazeck F.J."/>
            <person name="Harkess A."/>
            <person name="McKain M.R."/>
            <person name="Liao Z."/>
            <person name="Fang J."/>
            <person name="Liu J."/>
            <person name="Zhang X."/>
            <person name="Zhang Q."/>
            <person name="Hu W."/>
            <person name="Qin Y."/>
            <person name="Wang K."/>
            <person name="Chen L.Y."/>
            <person name="Shirley N."/>
            <person name="Lin Y.R."/>
            <person name="Liu L.Y."/>
            <person name="Hernandez A.G."/>
            <person name="Wright C.L."/>
            <person name="Bulone V."/>
            <person name="Tuskan G.A."/>
            <person name="Heath K."/>
            <person name="Zee F."/>
            <person name="Moore P.H."/>
            <person name="Sunkar R."/>
            <person name="Leebens-Mack J.H."/>
            <person name="Mockler T."/>
            <person name="Bennetzen J.L."/>
            <person name="Freeling M."/>
            <person name="Sankoff D."/>
            <person name="Paterson A.H."/>
            <person name="Zhu X."/>
            <person name="Yang X."/>
            <person name="Smith J.A."/>
            <person name="Cushman J.C."/>
            <person name="Paull R.E."/>
            <person name="Yu Q."/>
        </authorList>
    </citation>
    <scope>NUCLEOTIDE SEQUENCE [LARGE SCALE GENOMIC DNA]</scope>
    <source>
        <strain evidence="14">cv. F153</strain>
    </source>
</reference>
<dbReference type="SUPFAM" id="SSF52058">
    <property type="entry name" value="L domain-like"/>
    <property type="match status" value="1"/>
</dbReference>
<dbReference type="InterPro" id="IPR056789">
    <property type="entry name" value="LRR_R13L1-DRL21"/>
</dbReference>
<evidence type="ECO:0000256" key="7">
    <source>
        <dbReference type="SAM" id="Coils"/>
    </source>
</evidence>
<keyword evidence="7" id="KW-0175">Coiled coil</keyword>
<dbReference type="AlphaFoldDB" id="A0A6P5F7T7"/>
<dbReference type="Pfam" id="PF23598">
    <property type="entry name" value="LRR_14"/>
    <property type="match status" value="1"/>
</dbReference>
<dbReference type="Gene3D" id="1.10.8.430">
    <property type="entry name" value="Helical domain of apoptotic protease-activating factors"/>
    <property type="match status" value="1"/>
</dbReference>
<evidence type="ECO:0000259" key="10">
    <source>
        <dbReference type="Pfam" id="PF18052"/>
    </source>
</evidence>
<evidence type="ECO:0000313" key="14">
    <source>
        <dbReference type="Proteomes" id="UP000515123"/>
    </source>
</evidence>
<feature type="compositionally biased region" description="Basic and acidic residues" evidence="8">
    <location>
        <begin position="159"/>
        <end position="170"/>
    </location>
</feature>
<dbReference type="GeneID" id="109712869"/>
<accession>A0A6P5F7T7</accession>
<evidence type="ECO:0000313" key="15">
    <source>
        <dbReference type="RefSeq" id="XP_020092246.1"/>
    </source>
</evidence>
<dbReference type="SUPFAM" id="SSF52540">
    <property type="entry name" value="P-loop containing nucleoside triphosphate hydrolases"/>
    <property type="match status" value="1"/>
</dbReference>
<dbReference type="Pfam" id="PF18052">
    <property type="entry name" value="Rx_N"/>
    <property type="match status" value="1"/>
</dbReference>
<dbReference type="GO" id="GO:0006952">
    <property type="term" value="P:defense response"/>
    <property type="evidence" value="ECO:0007669"/>
    <property type="project" value="UniProtKB-KW"/>
</dbReference>
<dbReference type="Pfam" id="PF25019">
    <property type="entry name" value="LRR_R13L1-DRL21"/>
    <property type="match status" value="1"/>
</dbReference>
<dbReference type="PRINTS" id="PR00364">
    <property type="entry name" value="DISEASERSIST"/>
</dbReference>
<evidence type="ECO:0000256" key="6">
    <source>
        <dbReference type="ARBA" id="ARBA00022840"/>
    </source>
</evidence>
<dbReference type="GO" id="GO:0051707">
    <property type="term" value="P:response to other organism"/>
    <property type="evidence" value="ECO:0007669"/>
    <property type="project" value="UniProtKB-ARBA"/>
</dbReference>
<evidence type="ECO:0000259" key="11">
    <source>
        <dbReference type="Pfam" id="PF23559"/>
    </source>
</evidence>
<dbReference type="Proteomes" id="UP000515123">
    <property type="component" value="Linkage group 7"/>
</dbReference>
<evidence type="ECO:0000256" key="2">
    <source>
        <dbReference type="ARBA" id="ARBA00022614"/>
    </source>
</evidence>
<reference evidence="15" key="2">
    <citation type="submission" date="2025-08" db="UniProtKB">
        <authorList>
            <consortium name="RefSeq"/>
        </authorList>
    </citation>
    <scope>IDENTIFICATION</scope>
    <source>
        <tissue evidence="15">Leaf</tissue>
    </source>
</reference>
<dbReference type="PANTHER" id="PTHR36766">
    <property type="entry name" value="PLANT BROAD-SPECTRUM MILDEW RESISTANCE PROTEIN RPW8"/>
    <property type="match status" value="1"/>
</dbReference>
<sequence>MAAGFVSSIIKWTAEKFSSLIPAQTAGCSTSEPCTRASEDFEMLQKTMLSIQEVLENTEEKDMQSFSEKLRLKELSGAARDAEDVLEEYEYEVLRAKVIARRQAGSGRKRKFEEVCETSTDDIPALVPVPNDLIIRMKEIKKRFDTITKEWDTLRLRESDGPRRRDDHAWTPKPTSSLLHEPNVRGREKDKEHIIQMLLEDDENRKNSVSVLPIVGMGGIGKTTLAQLVYNDPRVSRHFRQKGWVCVSENFDVLELTRKIYTSITKGSCDYTEINEIVDALREELMGKRFLLVLDDVWIDNPNLWNPLRDLLFALEPGKVIVTTRNESTATIMQTMPLYRLGCLGFDDCWLIFLQQAFEGRDPNALPELVEIGKKIVVKCKGLPLAVKVLGGLLRFESDEWKWIDILDSELWELDEEEDQILPALRLSYDHMPPALKQCFMYFSLFPKDYNFYDDRMVRLLMSQGLFRSDGTELEEDIGRAFLDDLLQRSILEYHCTYGRTRLLKMHDLVHDLAQFVVGEEFIRVDDGKLCNLPGGVRHLSLIWNNSISSLNLLPLKKLQALRTFIIIKRDDIITYPEVHVDVLNDLFRNLKRLRTLNLRWTRIGALPESIGNLKLLRYLDIRHTEVKRLPESIFGLYNLQTLEIEYDALAESSEAIKELVNLRHLLFACDKYANCLPSGIRHLTNLQTLPAIVIGRDPRHFRIQDLKNLSHLKEVQILNLKDIDSVEDAQEANLRSKRDLKALQLSWEHCYALYCNTSRGQSSEEPSKIPSEATRSLLPVDWFEERVLASLEPQTNLAELLIYCYGGIRFPQWVGDVSFSKLVKITLLNCQKCILLPSLGQLPSLTYLDMSYIESLLHIGREFYGCSSEAKGFPSLEILAISSMDNWVEWGGGEYGDFPRLQEISIAGCPKLQRLPQHLYSSLTRLFLSNCEQLDELPLLPSLTHLTLRGTYDEKILSSLHLHLLRFLEITGLETLPIEFRKMYSLQKLRISFCYGLETVVSLFELPSLEELSIRNSPQVQFRLHSSEDVITGNCPVLQEWCRRRDIDLTYSG</sequence>
<feature type="domain" description="NB-ARC" evidence="9">
    <location>
        <begin position="188"/>
        <end position="361"/>
    </location>
</feature>
<comment type="similarity">
    <text evidence="1">Belongs to the disease resistance NB-LRR family.</text>
</comment>
<name>A0A6P5F7T7_ANACO</name>
<dbReference type="InterPro" id="IPR036388">
    <property type="entry name" value="WH-like_DNA-bd_sf"/>
</dbReference>
<dbReference type="InterPro" id="IPR042197">
    <property type="entry name" value="Apaf_helical"/>
</dbReference>
<dbReference type="GO" id="GO:0043531">
    <property type="term" value="F:ADP binding"/>
    <property type="evidence" value="ECO:0007669"/>
    <property type="project" value="InterPro"/>
</dbReference>
<gene>
    <name evidence="15" type="primary">LOC109712869</name>
</gene>